<dbReference type="InterPro" id="IPR000983">
    <property type="entry name" value="Bac_GSPG_pilin"/>
</dbReference>
<evidence type="ECO:0000256" key="5">
    <source>
        <dbReference type="ARBA" id="ARBA00023136"/>
    </source>
</evidence>
<organism evidence="7 8">
    <name type="scientific">Candidatus Liptonbacteria bacterium RIFOXYB1_FULL_36_10</name>
    <dbReference type="NCBI Taxonomy" id="1798654"/>
    <lineage>
        <taxon>Bacteria</taxon>
        <taxon>Candidatus Liptoniibacteriota</taxon>
    </lineage>
</organism>
<dbReference type="PANTHER" id="PTHR30093:SF44">
    <property type="entry name" value="TYPE II SECRETION SYSTEM CORE PROTEIN G"/>
    <property type="match status" value="1"/>
</dbReference>
<reference evidence="7 8" key="1">
    <citation type="journal article" date="2016" name="Nat. Commun.">
        <title>Thousands of microbial genomes shed light on interconnected biogeochemical processes in an aquifer system.</title>
        <authorList>
            <person name="Anantharaman K."/>
            <person name="Brown C.T."/>
            <person name="Hug L.A."/>
            <person name="Sharon I."/>
            <person name="Castelle C.J."/>
            <person name="Probst A.J."/>
            <person name="Thomas B.C."/>
            <person name="Singh A."/>
            <person name="Wilkins M.J."/>
            <person name="Karaoz U."/>
            <person name="Brodie E.L."/>
            <person name="Williams K.H."/>
            <person name="Hubbard S.S."/>
            <person name="Banfield J.F."/>
        </authorList>
    </citation>
    <scope>NUCLEOTIDE SEQUENCE [LARGE SCALE GENOMIC DNA]</scope>
</reference>
<dbReference type="GO" id="GO:0015627">
    <property type="term" value="C:type II protein secretion system complex"/>
    <property type="evidence" value="ECO:0007669"/>
    <property type="project" value="InterPro"/>
</dbReference>
<accession>A0A1G2CQF8</accession>
<sequence length="138" mass="14946">MNFFKEIKSGREGFTLIEMLVVVGIIGVLASLVLVGLGPSRTASRDVKRISNVNQLRNLLEVYYLKNSKYPDSLSEATLLGYNKVVGTEKTEQERYGYTGGGSSYTIGVNTEGDQKGSVTTGEAGIVKCETDYCVSSD</sequence>
<evidence type="ECO:0000256" key="1">
    <source>
        <dbReference type="ARBA" id="ARBA00004167"/>
    </source>
</evidence>
<keyword evidence="2" id="KW-0488">Methylation</keyword>
<dbReference type="NCBIfam" id="TIGR02532">
    <property type="entry name" value="IV_pilin_GFxxxE"/>
    <property type="match status" value="1"/>
</dbReference>
<evidence type="ECO:0008006" key="9">
    <source>
        <dbReference type="Google" id="ProtNLM"/>
    </source>
</evidence>
<evidence type="ECO:0000256" key="2">
    <source>
        <dbReference type="ARBA" id="ARBA00022481"/>
    </source>
</evidence>
<protein>
    <recommendedName>
        <fullName evidence="9">Type II secretion system protein GspG C-terminal domain-containing protein</fullName>
    </recommendedName>
</protein>
<dbReference type="Pfam" id="PF07963">
    <property type="entry name" value="N_methyl"/>
    <property type="match status" value="1"/>
</dbReference>
<keyword evidence="5 6" id="KW-0472">Membrane</keyword>
<dbReference type="Proteomes" id="UP000178599">
    <property type="component" value="Unassembled WGS sequence"/>
</dbReference>
<proteinExistence type="predicted"/>
<gene>
    <name evidence="7" type="ORF">A2390_01180</name>
</gene>
<evidence type="ECO:0000313" key="8">
    <source>
        <dbReference type="Proteomes" id="UP000178599"/>
    </source>
</evidence>
<dbReference type="SUPFAM" id="SSF54523">
    <property type="entry name" value="Pili subunits"/>
    <property type="match status" value="1"/>
</dbReference>
<dbReference type="AlphaFoldDB" id="A0A1G2CQF8"/>
<dbReference type="EMBL" id="MHLE01000013">
    <property type="protein sequence ID" value="OGZ02990.1"/>
    <property type="molecule type" value="Genomic_DNA"/>
</dbReference>
<evidence type="ECO:0000256" key="6">
    <source>
        <dbReference type="SAM" id="Phobius"/>
    </source>
</evidence>
<dbReference type="Gene3D" id="3.30.700.10">
    <property type="entry name" value="Glycoprotein, Type 4 Pilin"/>
    <property type="match status" value="1"/>
</dbReference>
<dbReference type="GO" id="GO:0015628">
    <property type="term" value="P:protein secretion by the type II secretion system"/>
    <property type="evidence" value="ECO:0007669"/>
    <property type="project" value="InterPro"/>
</dbReference>
<evidence type="ECO:0000313" key="7">
    <source>
        <dbReference type="EMBL" id="OGZ02990.1"/>
    </source>
</evidence>
<comment type="caution">
    <text evidence="7">The sequence shown here is derived from an EMBL/GenBank/DDBJ whole genome shotgun (WGS) entry which is preliminary data.</text>
</comment>
<name>A0A1G2CQF8_9BACT</name>
<dbReference type="GO" id="GO:0016020">
    <property type="term" value="C:membrane"/>
    <property type="evidence" value="ECO:0007669"/>
    <property type="project" value="UniProtKB-SubCell"/>
</dbReference>
<dbReference type="PRINTS" id="PR00813">
    <property type="entry name" value="BCTERIALGSPG"/>
</dbReference>
<dbReference type="InterPro" id="IPR012902">
    <property type="entry name" value="N_methyl_site"/>
</dbReference>
<evidence type="ECO:0000256" key="4">
    <source>
        <dbReference type="ARBA" id="ARBA00022989"/>
    </source>
</evidence>
<keyword evidence="3 6" id="KW-0812">Transmembrane</keyword>
<dbReference type="PANTHER" id="PTHR30093">
    <property type="entry name" value="GENERAL SECRETION PATHWAY PROTEIN G"/>
    <property type="match status" value="1"/>
</dbReference>
<evidence type="ECO:0000256" key="3">
    <source>
        <dbReference type="ARBA" id="ARBA00022692"/>
    </source>
</evidence>
<dbReference type="PROSITE" id="PS00409">
    <property type="entry name" value="PROKAR_NTER_METHYL"/>
    <property type="match status" value="1"/>
</dbReference>
<keyword evidence="4 6" id="KW-1133">Transmembrane helix</keyword>
<comment type="subcellular location">
    <subcellularLocation>
        <location evidence="1">Membrane</location>
        <topology evidence="1">Single-pass membrane protein</topology>
    </subcellularLocation>
</comment>
<dbReference type="InterPro" id="IPR045584">
    <property type="entry name" value="Pilin-like"/>
</dbReference>
<feature type="transmembrane region" description="Helical" evidence="6">
    <location>
        <begin position="20"/>
        <end position="39"/>
    </location>
</feature>